<name>Q8BQR1_MOUSE</name>
<organism evidence="2">
    <name type="scientific">Mus musculus</name>
    <name type="common">Mouse</name>
    <dbReference type="NCBI Taxonomy" id="10090"/>
    <lineage>
        <taxon>Eukaryota</taxon>
        <taxon>Metazoa</taxon>
        <taxon>Chordata</taxon>
        <taxon>Craniata</taxon>
        <taxon>Vertebrata</taxon>
        <taxon>Euteleostomi</taxon>
        <taxon>Mammalia</taxon>
        <taxon>Eutheria</taxon>
        <taxon>Euarchontoglires</taxon>
        <taxon>Glires</taxon>
        <taxon>Rodentia</taxon>
        <taxon>Myomorpha</taxon>
        <taxon>Muroidea</taxon>
        <taxon>Muridae</taxon>
        <taxon>Murinae</taxon>
        <taxon>Mus</taxon>
        <taxon>Mus</taxon>
    </lineage>
</organism>
<feature type="non-terminal residue" evidence="2">
    <location>
        <position position="1"/>
    </location>
</feature>
<feature type="compositionally biased region" description="Low complexity" evidence="1">
    <location>
        <begin position="69"/>
        <end position="117"/>
    </location>
</feature>
<dbReference type="AGR" id="MGI:3642577"/>
<dbReference type="EMBL" id="AK046653">
    <property type="protein sequence ID" value="BAC32824.1"/>
    <property type="molecule type" value="mRNA"/>
</dbReference>
<dbReference type="MGI" id="MGI:3642577">
    <property type="gene designation" value="Gm9910"/>
</dbReference>
<reference evidence="2" key="3">
    <citation type="journal article" date="2000" name="Genome Res.">
        <title>RIKEN integrated sequence analysis (RISA) system--384-format sequencing pipeline with 384 multicapillary sequencer.</title>
        <authorList>
            <person name="Shibata K."/>
            <person name="Itoh M."/>
            <person name="Aizawa K."/>
            <person name="Nagaoka S."/>
            <person name="Sasaki N."/>
            <person name="Carninci P."/>
            <person name="Konno H."/>
            <person name="Akiyama J."/>
            <person name="Nishi K."/>
            <person name="Kitsunai T."/>
            <person name="Tashiro H."/>
            <person name="Itoh M."/>
            <person name="Sumi N."/>
            <person name="Ishii Y."/>
            <person name="Nakamura S."/>
            <person name="Hazama M."/>
            <person name="Nishine T."/>
            <person name="Harada A."/>
            <person name="Yamamoto R."/>
            <person name="Matsumoto H."/>
            <person name="Sakaguchi S."/>
            <person name="Ikegami T."/>
            <person name="Kashiwagi K."/>
            <person name="Fujiwake S."/>
            <person name="Inoue K."/>
            <person name="Togawa Y."/>
            <person name="Izawa M."/>
            <person name="Ohara E."/>
            <person name="Watahiki M."/>
            <person name="Yoneda Y."/>
            <person name="Ishikawa T."/>
            <person name="Ozawa K."/>
            <person name="Tanaka T."/>
            <person name="Matsuura S."/>
            <person name="Kawai J."/>
            <person name="Okazaki Y."/>
            <person name="Muramatsu M."/>
            <person name="Inoue Y."/>
            <person name="Kira A."/>
            <person name="Hayashizaki Y."/>
        </authorList>
    </citation>
    <scope>NUCLEOTIDE SEQUENCE</scope>
    <source>
        <strain evidence="2">C57BL/6J</strain>
        <tissue evidence="2">Adipose</tissue>
    </source>
</reference>
<proteinExistence type="evidence at transcript level"/>
<feature type="region of interest" description="Disordered" evidence="1">
    <location>
        <begin position="69"/>
        <end position="176"/>
    </location>
</feature>
<sequence>ELSCPRTVGCGRRERGSTRPAPERRDRPRGQWELSRGECRLVHSHPLCSTVQPQAPGLEFKSPAVPILTRADAARAPPAALPGASSTTPASGDKPGSAGSVRAGARGRAARSPASPGHSPLRPSARNSAPHLPVAYLVPPPPGLRASTRRAPDARQVPRASARRRRHGDGAAAGKR</sequence>
<reference evidence="2" key="8">
    <citation type="journal article" date="2005" name="Science">
        <title>Antisense Transcription in the Mammalian Transcriptome.</title>
        <authorList>
            <consortium name="RIKEN Genome Exploration Research Group and Genome Science Group (Genome Network Project Core Group) and the FANTOM Consortium"/>
        </authorList>
    </citation>
    <scope>NUCLEOTIDE SEQUENCE</scope>
    <source>
        <strain evidence="2">C57BL/6J</strain>
        <tissue evidence="2">Adipose</tissue>
    </source>
</reference>
<reference evidence="2" key="2">
    <citation type="journal article" date="2000" name="Genome Res.">
        <title>Normalization and subtraction of cap-trapper-selected cDNAs to prepare full-length cDNA libraries for rapid discovery of new genes.</title>
        <authorList>
            <person name="Carninci P."/>
            <person name="Shibata Y."/>
            <person name="Hayatsu N."/>
            <person name="Sugahara Y."/>
            <person name="Shibata K."/>
            <person name="Itoh M."/>
            <person name="Konno H."/>
            <person name="Okazaki Y."/>
            <person name="Muramatsu M."/>
            <person name="Hayashizaki Y."/>
        </authorList>
    </citation>
    <scope>NUCLEOTIDE SEQUENCE</scope>
    <source>
        <strain evidence="2">C57BL/6J</strain>
        <tissue evidence="2">Adipose</tissue>
    </source>
</reference>
<protein>
    <submittedName>
        <fullName evidence="2">Uncharacterized protein</fullName>
    </submittedName>
</protein>
<gene>
    <name evidence="3" type="primary">Gm9910</name>
</gene>
<accession>Q8BQR1</accession>
<reference evidence="2" key="4">
    <citation type="journal article" date="2001" name="Nature">
        <title>Functional annotation of a full-length mouse cDNA collection.</title>
        <authorList>
            <consortium name="The RIKEN Genome Exploration Research Group Phase II Team and the FANTOM Consortium"/>
        </authorList>
    </citation>
    <scope>NUCLEOTIDE SEQUENCE</scope>
    <source>
        <strain evidence="2">C57BL/6J</strain>
        <tissue evidence="2">Adipose</tissue>
    </source>
</reference>
<reference evidence="2" key="1">
    <citation type="journal article" date="1999" name="Methods Enzymol.">
        <title>High-efficiency full-length cDNA cloning.</title>
        <authorList>
            <person name="Carninci P."/>
            <person name="Hayashizaki Y."/>
        </authorList>
    </citation>
    <scope>NUCLEOTIDE SEQUENCE</scope>
    <source>
        <strain evidence="2">C57BL/6J</strain>
        <tissue evidence="2">Adipose</tissue>
    </source>
</reference>
<reference evidence="2" key="7">
    <citation type="journal article" date="2005" name="Science">
        <title>The Transcriptional Landscape of the Mammalian Genome.</title>
        <authorList>
            <consortium name="The FANTOM Consortium"/>
            <consortium name="Riken Genome Exploration Research Group and Genome Science Group (Genome Network Project Core Group)"/>
        </authorList>
    </citation>
    <scope>NUCLEOTIDE SEQUENCE</scope>
    <source>
        <strain evidence="2">C57BL/6J</strain>
        <tissue evidence="2">Adipose</tissue>
    </source>
</reference>
<evidence type="ECO:0000313" key="3">
    <source>
        <dbReference type="MGI" id="MGI:3642577"/>
    </source>
</evidence>
<evidence type="ECO:0000313" key="2">
    <source>
        <dbReference type="EMBL" id="BAC32824.1"/>
    </source>
</evidence>
<evidence type="ECO:0000256" key="1">
    <source>
        <dbReference type="SAM" id="MobiDB-lite"/>
    </source>
</evidence>
<feature type="compositionally biased region" description="Basic and acidic residues" evidence="1">
    <location>
        <begin position="11"/>
        <end position="31"/>
    </location>
</feature>
<reference evidence="2" key="5">
    <citation type="submission" date="2001-07" db="EMBL/GenBank/DDBJ databases">
        <authorList>
            <person name="Adachi J."/>
            <person name="Aizawa K."/>
            <person name="Akimura T."/>
            <person name="Arakawa T."/>
            <person name="Bono H."/>
            <person name="Carninci P."/>
            <person name="Fukuda S."/>
            <person name="Furuno M."/>
            <person name="Hanagaki T."/>
            <person name="Hara A."/>
            <person name="Hashizume W."/>
            <person name="Hayashida K."/>
            <person name="Hayatsu N."/>
            <person name="Hiramoto K."/>
            <person name="Hiraoka T."/>
            <person name="Hirozane T."/>
            <person name="Hori F."/>
            <person name="Imotani K."/>
            <person name="Ishii Y."/>
            <person name="Itoh M."/>
            <person name="Kagawa I."/>
            <person name="Kasukawa T."/>
            <person name="Katoh H."/>
            <person name="Kawai J."/>
            <person name="Kojima Y."/>
            <person name="Kondo S."/>
            <person name="Konno H."/>
            <person name="Kouda M."/>
            <person name="Koya S."/>
            <person name="Kurihara C."/>
            <person name="Matsuyama T."/>
            <person name="Miyazaki A."/>
            <person name="Murata M."/>
            <person name="Nakamura M."/>
            <person name="Nishi K."/>
            <person name="Nomura K."/>
            <person name="Numazaki R."/>
            <person name="Ohno M."/>
            <person name="Ohsato N."/>
            <person name="Okazaki Y."/>
            <person name="Saito R."/>
            <person name="Saitoh H."/>
            <person name="Sakai C."/>
            <person name="Sakai K."/>
            <person name="Sakazume N."/>
            <person name="Sano H."/>
            <person name="Sasaki D."/>
            <person name="Shibata K."/>
            <person name="Shinagawa A."/>
            <person name="Shiraki T."/>
            <person name="Sogabe Y."/>
            <person name="Tagami M."/>
            <person name="Tagawa A."/>
            <person name="Takahashi F."/>
            <person name="Takaku-Akahira S."/>
            <person name="Takeda Y."/>
            <person name="Tanaka T."/>
            <person name="Tomaru A."/>
            <person name="Toya T."/>
            <person name="Yasunishi A."/>
            <person name="Muramatsu M."/>
            <person name="Hayashizaki Y."/>
        </authorList>
    </citation>
    <scope>NUCLEOTIDE SEQUENCE</scope>
    <source>
        <strain evidence="2">C57BL/6J</strain>
        <tissue evidence="2">Adipose</tissue>
    </source>
</reference>
<reference evidence="2" key="6">
    <citation type="journal article" date="2002" name="Nature">
        <title>Analysis of the mouse transcriptome based on functional annotation of 60,770 full-length cDNAs.</title>
        <authorList>
            <consortium name="The FANTOM Consortium and the RIKEN Genome Exploration Research Group Phase I and II Team"/>
        </authorList>
    </citation>
    <scope>NUCLEOTIDE SEQUENCE</scope>
    <source>
        <strain evidence="2">C57BL/6J</strain>
        <tissue evidence="2">Adipose</tissue>
    </source>
</reference>
<dbReference type="AlphaFoldDB" id="Q8BQR1"/>
<feature type="region of interest" description="Disordered" evidence="1">
    <location>
        <begin position="1"/>
        <end position="31"/>
    </location>
</feature>